<sequence length="763" mass="81651">MGRTEISNPLNWPRQQPSVPSRGTTNVANAGIKSSSSVQTAKNSTPIKDSLVKLTSPLGFGRDSHGKQERSTTTSPTTTHKNLSGSDGIKSTLSIQTKPNTPAKDSLVTLTTPQLSGWDSHNKQGKSATSSHKNTSGSDDTKSTMWTQTKYHSPAKDSLVTHMTPQVNGRDSHDKQTKTTATTTTSPTAPNSTPVSDGSKPATSIKTISTSQVLGRDSNAKLGQATTSFTTHKTNTVSETSATRNVQTGVEKVQHKKTSGESPTPSPLWPQQPKLNSGPHGQKNTFSQTPSSRSGYPEQRNSTVSPYGETKVLNDSSPLRSVHSEKPCTVATSKSSATLSGYKKTTSESTAISKTSTTSSGDKETINEPTAISKTSATSSGHTKSMSEANPTHTVLPEKPKAECSPETYNKTDSATHMEYSGRSEPLAVSTTPMTNFIPTIERRSSEYSTTSLSTISAVSASSKPDPDGEYGSQLRKQPSNHVEVSFSESSNNMGSSLQYSVQENRAKYEMSSKREPPAFDSSTHTFLSTIPGSAHGFTCTHDKPTATTTVGSSLHTSESQIAGTTHGSKYTHEKPAASPTSSSSTHTQSTILGSTHGSTHTHNTAVTAASVPGPASLTDIELALFYAQSLDSRDVDAIKALAHPHCDTQFAEINMKMTDFLNEFVRVFKAFPDLNFLWKDIKQVQPGVVEIGFFQVTGTHTGEPWGFEPFPAVPAEGRKVKTDPERIVFQTEGGKFRKITYIASSDQSGLPGIYRQIGGFPM</sequence>
<feature type="compositionally biased region" description="Polar residues" evidence="1">
    <location>
        <begin position="80"/>
        <end position="100"/>
    </location>
</feature>
<feature type="compositionally biased region" description="Polar residues" evidence="1">
    <location>
        <begin position="330"/>
        <end position="339"/>
    </location>
</feature>
<dbReference type="Gene3D" id="3.10.450.50">
    <property type="match status" value="1"/>
</dbReference>
<feature type="compositionally biased region" description="Polar residues" evidence="1">
    <location>
        <begin position="282"/>
        <end position="305"/>
    </location>
</feature>
<dbReference type="InterPro" id="IPR009959">
    <property type="entry name" value="Cyclase_SnoaL-like"/>
</dbReference>
<feature type="compositionally biased region" description="Polar residues" evidence="1">
    <location>
        <begin position="548"/>
        <end position="569"/>
    </location>
</feature>
<name>A0A7S3KXR5_9STRA</name>
<dbReference type="InterPro" id="IPR032710">
    <property type="entry name" value="NTF2-like_dom_sf"/>
</dbReference>
<feature type="compositionally biased region" description="Polar residues" evidence="1">
    <location>
        <begin position="1"/>
        <end position="47"/>
    </location>
</feature>
<organism evidence="2">
    <name type="scientific">Amphora coffeiformis</name>
    <dbReference type="NCBI Taxonomy" id="265554"/>
    <lineage>
        <taxon>Eukaryota</taxon>
        <taxon>Sar</taxon>
        <taxon>Stramenopiles</taxon>
        <taxon>Ochrophyta</taxon>
        <taxon>Bacillariophyta</taxon>
        <taxon>Bacillariophyceae</taxon>
        <taxon>Bacillariophycidae</taxon>
        <taxon>Thalassiophysales</taxon>
        <taxon>Catenulaceae</taxon>
        <taxon>Amphora</taxon>
    </lineage>
</organism>
<feature type="compositionally biased region" description="Polar residues" evidence="1">
    <location>
        <begin position="201"/>
        <end position="213"/>
    </location>
</feature>
<dbReference type="SUPFAM" id="SSF54427">
    <property type="entry name" value="NTF2-like"/>
    <property type="match status" value="1"/>
</dbReference>
<evidence type="ECO:0000256" key="1">
    <source>
        <dbReference type="SAM" id="MobiDB-lite"/>
    </source>
</evidence>
<gene>
    <name evidence="2" type="ORF">ACOF00016_LOCUS2422</name>
</gene>
<feature type="compositionally biased region" description="Polar residues" evidence="1">
    <location>
        <begin position="231"/>
        <end position="248"/>
    </location>
</feature>
<feature type="compositionally biased region" description="Low complexity" evidence="1">
    <location>
        <begin position="343"/>
        <end position="360"/>
    </location>
</feature>
<accession>A0A7S3KXR5</accession>
<proteinExistence type="predicted"/>
<feature type="region of interest" description="Disordered" evidence="1">
    <location>
        <begin position="231"/>
        <end position="412"/>
    </location>
</feature>
<feature type="compositionally biased region" description="Low complexity" evidence="1">
    <location>
        <begin position="178"/>
        <end position="194"/>
    </location>
</feature>
<dbReference type="Pfam" id="PF07366">
    <property type="entry name" value="SnoaL"/>
    <property type="match status" value="1"/>
</dbReference>
<dbReference type="AlphaFoldDB" id="A0A7S3KXR5"/>
<feature type="compositionally biased region" description="Low complexity" evidence="1">
    <location>
        <begin position="579"/>
        <end position="602"/>
    </location>
</feature>
<feature type="region of interest" description="Disordered" evidence="1">
    <location>
        <begin position="548"/>
        <end position="602"/>
    </location>
</feature>
<protein>
    <recommendedName>
        <fullName evidence="3">SnoaL-like domain-containing protein</fullName>
    </recommendedName>
</protein>
<feature type="region of interest" description="Disordered" evidence="1">
    <location>
        <begin position="457"/>
        <end position="481"/>
    </location>
</feature>
<evidence type="ECO:0000313" key="2">
    <source>
        <dbReference type="EMBL" id="CAE0404269.1"/>
    </source>
</evidence>
<dbReference type="GO" id="GO:0030638">
    <property type="term" value="P:polyketide metabolic process"/>
    <property type="evidence" value="ECO:0007669"/>
    <property type="project" value="InterPro"/>
</dbReference>
<feature type="region of interest" description="Disordered" evidence="1">
    <location>
        <begin position="1"/>
        <end position="219"/>
    </location>
</feature>
<feature type="compositionally biased region" description="Polar residues" evidence="1">
    <location>
        <begin position="367"/>
        <end position="393"/>
    </location>
</feature>
<reference evidence="2" key="1">
    <citation type="submission" date="2021-01" db="EMBL/GenBank/DDBJ databases">
        <authorList>
            <person name="Corre E."/>
            <person name="Pelletier E."/>
            <person name="Niang G."/>
            <person name="Scheremetjew M."/>
            <person name="Finn R."/>
            <person name="Kale V."/>
            <person name="Holt S."/>
            <person name="Cochrane G."/>
            <person name="Meng A."/>
            <person name="Brown T."/>
            <person name="Cohen L."/>
        </authorList>
    </citation>
    <scope>NUCLEOTIDE SEQUENCE</scope>
    <source>
        <strain evidence="2">CCMP127</strain>
    </source>
</reference>
<dbReference type="EMBL" id="HBIM01002764">
    <property type="protein sequence ID" value="CAE0404269.1"/>
    <property type="molecule type" value="Transcribed_RNA"/>
</dbReference>
<evidence type="ECO:0008006" key="3">
    <source>
        <dbReference type="Google" id="ProtNLM"/>
    </source>
</evidence>
<feature type="compositionally biased region" description="Polar residues" evidence="1">
    <location>
        <begin position="108"/>
        <end position="151"/>
    </location>
</feature>